<evidence type="ECO:0000259" key="2">
    <source>
        <dbReference type="Pfam" id="PF21806"/>
    </source>
</evidence>
<dbReference type="RefSeq" id="WP_232646378.1">
    <property type="nucleotide sequence ID" value="NZ_JAJSBI010000001.1"/>
</dbReference>
<keyword evidence="4" id="KW-1185">Reference proteome</keyword>
<feature type="region of interest" description="Disordered" evidence="1">
    <location>
        <begin position="321"/>
        <end position="344"/>
    </location>
</feature>
<reference evidence="3" key="1">
    <citation type="submission" date="2021-12" db="EMBL/GenBank/DDBJ databases">
        <authorList>
            <person name="Lee J.-H."/>
            <person name="Kim S.-B."/>
        </authorList>
    </citation>
    <scope>NUCLEOTIDE SEQUENCE</scope>
    <source>
        <strain evidence="3">NR30</strain>
    </source>
</reference>
<evidence type="ECO:0000313" key="4">
    <source>
        <dbReference type="Proteomes" id="UP001108029"/>
    </source>
</evidence>
<dbReference type="Proteomes" id="UP001108029">
    <property type="component" value="Unassembled WGS sequence"/>
</dbReference>
<dbReference type="AlphaFoldDB" id="A0A9Q3Z3F7"/>
<evidence type="ECO:0000313" key="3">
    <source>
        <dbReference type="EMBL" id="MCD9872471.1"/>
    </source>
</evidence>
<accession>A0A9Q3Z3F7</accession>
<dbReference type="InterPro" id="IPR049244">
    <property type="entry name" value="DUF6879"/>
</dbReference>
<dbReference type="EMBL" id="JAJSBI010000001">
    <property type="protein sequence ID" value="MCD9872471.1"/>
    <property type="molecule type" value="Genomic_DNA"/>
</dbReference>
<comment type="caution">
    <text evidence="3">The sequence shown here is derived from an EMBL/GenBank/DDBJ whole genome shotgun (WGS) entry which is preliminary data.</text>
</comment>
<name>A0A9Q3Z3F7_9ACTN</name>
<feature type="domain" description="DUF6879" evidence="2">
    <location>
        <begin position="214"/>
        <end position="324"/>
    </location>
</feature>
<protein>
    <recommendedName>
        <fullName evidence="2">DUF6879 domain-containing protein</fullName>
    </recommendedName>
</protein>
<gene>
    <name evidence="3" type="ORF">LJ657_02025</name>
</gene>
<sequence length="344" mass="38610">MSGASLGPGGNGAGPQRQGIPKLFWKILITASAAGGAFLLTTILNGDDNNIWQWVASIVLGSATLIVQYLVDFGERLEVVEESQRRHIDDMKQSLANHHAEMRTAVDQSFAKINEATELFSKVDGSVLRSEEVTRLVKAYTQVGDEAPGIVKSFAEEELKRLAELMEDLISGRADSSFENHEWLIDLALCVKKTLYATSTTVDRDFWASEPAKRYLSAQEKAIKTRGVEVRRLFLVDEPEEVTEALEQLCARQRRYGIDARIGVQSQLDPGGTVMDFILFDGELSYETRPDNHVRPDMTMLRMKHEHVEDRVSLFNELWAATGPEHEPEPEQGGVRRRLRRVAE</sequence>
<feature type="compositionally biased region" description="Basic residues" evidence="1">
    <location>
        <begin position="335"/>
        <end position="344"/>
    </location>
</feature>
<dbReference type="Pfam" id="PF21806">
    <property type="entry name" value="DUF6879"/>
    <property type="match status" value="1"/>
</dbReference>
<proteinExistence type="predicted"/>
<organism evidence="3 4">
    <name type="scientific">Streptomyces guryensis</name>
    <dbReference type="NCBI Taxonomy" id="2886947"/>
    <lineage>
        <taxon>Bacteria</taxon>
        <taxon>Bacillati</taxon>
        <taxon>Actinomycetota</taxon>
        <taxon>Actinomycetes</taxon>
        <taxon>Kitasatosporales</taxon>
        <taxon>Streptomycetaceae</taxon>
        <taxon>Streptomyces</taxon>
    </lineage>
</organism>
<evidence type="ECO:0000256" key="1">
    <source>
        <dbReference type="SAM" id="MobiDB-lite"/>
    </source>
</evidence>